<name>A0A2Z7A0F3_9LAMI</name>
<proteinExistence type="predicted"/>
<evidence type="ECO:0000313" key="2">
    <source>
        <dbReference type="Proteomes" id="UP000250235"/>
    </source>
</evidence>
<sequence length="99" mass="10860">MDKTSLQLPTTAARCRKDKLTRVQGFQARQPSVPTVPQSMPTAFNHPVLPQSWPAIVQHRAALESNASQHSALNLLHLSQHICPTVLAISSPMRPSYPA</sequence>
<organism evidence="1 2">
    <name type="scientific">Dorcoceras hygrometricum</name>
    <dbReference type="NCBI Taxonomy" id="472368"/>
    <lineage>
        <taxon>Eukaryota</taxon>
        <taxon>Viridiplantae</taxon>
        <taxon>Streptophyta</taxon>
        <taxon>Embryophyta</taxon>
        <taxon>Tracheophyta</taxon>
        <taxon>Spermatophyta</taxon>
        <taxon>Magnoliopsida</taxon>
        <taxon>eudicotyledons</taxon>
        <taxon>Gunneridae</taxon>
        <taxon>Pentapetalae</taxon>
        <taxon>asterids</taxon>
        <taxon>lamiids</taxon>
        <taxon>Lamiales</taxon>
        <taxon>Gesneriaceae</taxon>
        <taxon>Didymocarpoideae</taxon>
        <taxon>Trichosporeae</taxon>
        <taxon>Loxocarpinae</taxon>
        <taxon>Dorcoceras</taxon>
    </lineage>
</organism>
<dbReference type="EMBL" id="KV020356">
    <property type="protein sequence ID" value="KZV14593.1"/>
    <property type="molecule type" value="Genomic_DNA"/>
</dbReference>
<accession>A0A2Z7A0F3</accession>
<reference evidence="1 2" key="1">
    <citation type="journal article" date="2015" name="Proc. Natl. Acad. Sci. U.S.A.">
        <title>The resurrection genome of Boea hygrometrica: A blueprint for survival of dehydration.</title>
        <authorList>
            <person name="Xiao L."/>
            <person name="Yang G."/>
            <person name="Zhang L."/>
            <person name="Yang X."/>
            <person name="Zhao S."/>
            <person name="Ji Z."/>
            <person name="Zhou Q."/>
            <person name="Hu M."/>
            <person name="Wang Y."/>
            <person name="Chen M."/>
            <person name="Xu Y."/>
            <person name="Jin H."/>
            <person name="Xiao X."/>
            <person name="Hu G."/>
            <person name="Bao F."/>
            <person name="Hu Y."/>
            <person name="Wan P."/>
            <person name="Li L."/>
            <person name="Deng X."/>
            <person name="Kuang T."/>
            <person name="Xiang C."/>
            <person name="Zhu J.K."/>
            <person name="Oliver M.J."/>
            <person name="He Y."/>
        </authorList>
    </citation>
    <scope>NUCLEOTIDE SEQUENCE [LARGE SCALE GENOMIC DNA]</scope>
    <source>
        <strain evidence="2">cv. XS01</strain>
    </source>
</reference>
<dbReference type="AlphaFoldDB" id="A0A2Z7A0F3"/>
<protein>
    <submittedName>
        <fullName evidence="1">Uncharacterized protein</fullName>
    </submittedName>
</protein>
<gene>
    <name evidence="1" type="ORF">F511_42174</name>
</gene>
<keyword evidence="2" id="KW-1185">Reference proteome</keyword>
<dbReference type="Proteomes" id="UP000250235">
    <property type="component" value="Unassembled WGS sequence"/>
</dbReference>
<evidence type="ECO:0000313" key="1">
    <source>
        <dbReference type="EMBL" id="KZV14593.1"/>
    </source>
</evidence>